<dbReference type="RefSeq" id="WP_066101671.1">
    <property type="nucleotide sequence ID" value="NZ_CP016027.1"/>
</dbReference>
<feature type="transmembrane region" description="Helical" evidence="1">
    <location>
        <begin position="21"/>
        <end position="44"/>
    </location>
</feature>
<feature type="transmembrane region" description="Helical" evidence="1">
    <location>
        <begin position="296"/>
        <end position="315"/>
    </location>
</feature>
<dbReference type="STRING" id="1860122.A9404_11350"/>
<evidence type="ECO:0000256" key="1">
    <source>
        <dbReference type="SAM" id="Phobius"/>
    </source>
</evidence>
<keyword evidence="1" id="KW-1133">Transmembrane helix</keyword>
<accession>A0A191ZJ72</accession>
<organism evidence="2 3">
    <name type="scientific">Halothiobacillus diazotrophicus</name>
    <dbReference type="NCBI Taxonomy" id="1860122"/>
    <lineage>
        <taxon>Bacteria</taxon>
        <taxon>Pseudomonadati</taxon>
        <taxon>Pseudomonadota</taxon>
        <taxon>Gammaproteobacteria</taxon>
        <taxon>Chromatiales</taxon>
        <taxon>Halothiobacillaceae</taxon>
        <taxon>Halothiobacillus</taxon>
    </lineage>
</organism>
<dbReference type="AlphaFoldDB" id="A0A191ZJ72"/>
<evidence type="ECO:0008006" key="4">
    <source>
        <dbReference type="Google" id="ProtNLM"/>
    </source>
</evidence>
<dbReference type="Pfam" id="PF03929">
    <property type="entry name" value="PepSY_TM"/>
    <property type="match status" value="1"/>
</dbReference>
<keyword evidence="1" id="KW-0472">Membrane</keyword>
<dbReference type="KEGG" id="haz:A9404_11350"/>
<evidence type="ECO:0000313" key="3">
    <source>
        <dbReference type="Proteomes" id="UP000078596"/>
    </source>
</evidence>
<name>A0A191ZJ72_9GAMM</name>
<dbReference type="PANTHER" id="PTHR34219">
    <property type="entry name" value="IRON-REGULATED INNER MEMBRANE PROTEIN-RELATED"/>
    <property type="match status" value="1"/>
</dbReference>
<gene>
    <name evidence="2" type="ORF">A9404_11350</name>
</gene>
<dbReference type="EMBL" id="CP016027">
    <property type="protein sequence ID" value="ANJ67892.1"/>
    <property type="molecule type" value="Genomic_DNA"/>
</dbReference>
<dbReference type="InterPro" id="IPR005625">
    <property type="entry name" value="PepSY-ass_TM"/>
</dbReference>
<feature type="transmembrane region" description="Helical" evidence="1">
    <location>
        <begin position="185"/>
        <end position="206"/>
    </location>
</feature>
<dbReference type="Proteomes" id="UP000078596">
    <property type="component" value="Chromosome"/>
</dbReference>
<keyword evidence="1" id="KW-0812">Transmembrane</keyword>
<dbReference type="OrthoDB" id="9816402at2"/>
<protein>
    <recommendedName>
        <fullName evidence="4">PepSY domain-containing protein</fullName>
    </recommendedName>
</protein>
<keyword evidence="3" id="KW-1185">Reference proteome</keyword>
<reference evidence="2 3" key="1">
    <citation type="submission" date="2016-06" db="EMBL/GenBank/DDBJ databases">
        <title>Insight into the functional genes involving in sulfur oxidation in Pearl River water.</title>
        <authorList>
            <person name="Luo J."/>
            <person name="Tan X."/>
            <person name="Lin W."/>
        </authorList>
    </citation>
    <scope>NUCLEOTIDE SEQUENCE [LARGE SCALE GENOMIC DNA]</scope>
    <source>
        <strain evidence="2 3">LS2</strain>
    </source>
</reference>
<proteinExistence type="predicted"/>
<feature type="transmembrane region" description="Helical" evidence="1">
    <location>
        <begin position="144"/>
        <end position="164"/>
    </location>
</feature>
<evidence type="ECO:0000313" key="2">
    <source>
        <dbReference type="EMBL" id="ANJ67892.1"/>
    </source>
</evidence>
<sequence>MSRLQQPATKARPTWVFRLHVWLGALLLIPVTLVALSGVGLAFAREFERVLAPDLWTVSALGEAQTLTPAETLQFIHHARPEDRLLRLEMPDRPQDTIVATVRDSQGQAQELFIDPYRQRIVGQRAADTDPVYWLGQFHRSLSLGLPGRILVVLSSLGVILLFLSGRLWRRRRMDGRTVALHPRLVAIAAGLWLICAGTGVLAVFAGDSFNPLQPPSQALFQPTQDLTGICDAQQVDLIWWRADGTALARCVAPGSVGPFGRSYRSGPRESAGLSAGDWLAALHTGAIFGIGGRVLWFWGVLLLPFAMLAGLLASRGRARRAARKPDMTRHQMIELGDTKA</sequence>